<gene>
    <name evidence="6" type="ORF">NE237_016315</name>
</gene>
<sequence length="199" mass="23026">MKKLLQLKDFLPFQDSSFQTAAKLQLQYQTASFCNCKCSFMAAYDGCYNYHVFISYRWKGIGNTFVGFLHSALKREGLDAYIDGKTLPRGEEMLACLFRIIRNSKIWILVISKDYADSKRCLIELAEMVECYESNCHILLPVFLDVDPKDVQNQTGIFEAWYEKHKKDKENDEQTITRWKNALTVVTGIPGYELKEVDG</sequence>
<dbReference type="OrthoDB" id="6071240at2759"/>
<evidence type="ECO:0000256" key="1">
    <source>
        <dbReference type="ARBA" id="ARBA00011982"/>
    </source>
</evidence>
<dbReference type="Proteomes" id="UP001141806">
    <property type="component" value="Unassembled WGS sequence"/>
</dbReference>
<dbReference type="InterPro" id="IPR035897">
    <property type="entry name" value="Toll_tir_struct_dom_sf"/>
</dbReference>
<evidence type="ECO:0000256" key="4">
    <source>
        <dbReference type="ARBA" id="ARBA00047304"/>
    </source>
</evidence>
<dbReference type="Pfam" id="PF01582">
    <property type="entry name" value="TIR"/>
    <property type="match status" value="1"/>
</dbReference>
<dbReference type="InterPro" id="IPR000157">
    <property type="entry name" value="TIR_dom"/>
</dbReference>
<feature type="domain" description="TIR" evidence="5">
    <location>
        <begin position="48"/>
        <end position="183"/>
    </location>
</feature>
<comment type="catalytic activity">
    <reaction evidence="4">
        <text>NAD(+) + H2O = ADP-D-ribose + nicotinamide + H(+)</text>
        <dbReference type="Rhea" id="RHEA:16301"/>
        <dbReference type="ChEBI" id="CHEBI:15377"/>
        <dbReference type="ChEBI" id="CHEBI:15378"/>
        <dbReference type="ChEBI" id="CHEBI:17154"/>
        <dbReference type="ChEBI" id="CHEBI:57540"/>
        <dbReference type="ChEBI" id="CHEBI:57967"/>
        <dbReference type="EC" id="3.2.2.6"/>
    </reaction>
    <physiologicalReaction direction="left-to-right" evidence="4">
        <dbReference type="Rhea" id="RHEA:16302"/>
    </physiologicalReaction>
</comment>
<keyword evidence="7" id="KW-1185">Reference proteome</keyword>
<dbReference type="AlphaFoldDB" id="A0A9Q0JQX3"/>
<dbReference type="EC" id="3.2.2.6" evidence="1"/>
<keyword evidence="2" id="KW-0378">Hydrolase</keyword>
<name>A0A9Q0JQX3_9MAGN</name>
<protein>
    <recommendedName>
        <fullName evidence="1">ADP-ribosyl cyclase/cyclic ADP-ribose hydrolase</fullName>
        <ecNumber evidence="1">3.2.2.6</ecNumber>
    </recommendedName>
</protein>
<keyword evidence="3" id="KW-0520">NAD</keyword>
<dbReference type="SUPFAM" id="SSF52200">
    <property type="entry name" value="Toll/Interleukin receptor TIR domain"/>
    <property type="match status" value="1"/>
</dbReference>
<evidence type="ECO:0000313" key="6">
    <source>
        <dbReference type="EMBL" id="KAJ4943991.1"/>
    </source>
</evidence>
<reference evidence="6" key="1">
    <citation type="journal article" date="2023" name="Plant J.">
        <title>The genome of the king protea, Protea cynaroides.</title>
        <authorList>
            <person name="Chang J."/>
            <person name="Duong T.A."/>
            <person name="Schoeman C."/>
            <person name="Ma X."/>
            <person name="Roodt D."/>
            <person name="Barker N."/>
            <person name="Li Z."/>
            <person name="Van de Peer Y."/>
            <person name="Mizrachi E."/>
        </authorList>
    </citation>
    <scope>NUCLEOTIDE SEQUENCE</scope>
    <source>
        <tissue evidence="6">Young leaves</tissue>
    </source>
</reference>
<evidence type="ECO:0000259" key="5">
    <source>
        <dbReference type="PROSITE" id="PS50104"/>
    </source>
</evidence>
<dbReference type="PANTHER" id="PTHR32009:SF39">
    <property type="entry name" value="TIR DOMAIN-CONTAINING PROTEIN"/>
    <property type="match status" value="1"/>
</dbReference>
<dbReference type="PANTHER" id="PTHR32009">
    <property type="entry name" value="TMV RESISTANCE PROTEIN N-LIKE"/>
    <property type="match status" value="1"/>
</dbReference>
<dbReference type="Gene3D" id="3.40.50.10140">
    <property type="entry name" value="Toll/interleukin-1 receptor homology (TIR) domain"/>
    <property type="match status" value="1"/>
</dbReference>
<dbReference type="EMBL" id="JAMYWD010001176">
    <property type="protein sequence ID" value="KAJ4943991.1"/>
    <property type="molecule type" value="Genomic_DNA"/>
</dbReference>
<evidence type="ECO:0000313" key="7">
    <source>
        <dbReference type="Proteomes" id="UP001141806"/>
    </source>
</evidence>
<dbReference type="GO" id="GO:0007165">
    <property type="term" value="P:signal transduction"/>
    <property type="evidence" value="ECO:0007669"/>
    <property type="project" value="InterPro"/>
</dbReference>
<dbReference type="GO" id="GO:0061809">
    <property type="term" value="F:NAD+ nucleosidase activity, cyclic ADP-ribose generating"/>
    <property type="evidence" value="ECO:0007669"/>
    <property type="project" value="UniProtKB-EC"/>
</dbReference>
<dbReference type="PROSITE" id="PS50104">
    <property type="entry name" value="TIR"/>
    <property type="match status" value="1"/>
</dbReference>
<dbReference type="SMART" id="SM00255">
    <property type="entry name" value="TIR"/>
    <property type="match status" value="1"/>
</dbReference>
<evidence type="ECO:0000256" key="2">
    <source>
        <dbReference type="ARBA" id="ARBA00022801"/>
    </source>
</evidence>
<comment type="caution">
    <text evidence="6">The sequence shown here is derived from an EMBL/GenBank/DDBJ whole genome shotgun (WGS) entry which is preliminary data.</text>
</comment>
<evidence type="ECO:0000256" key="3">
    <source>
        <dbReference type="ARBA" id="ARBA00023027"/>
    </source>
</evidence>
<accession>A0A9Q0JQX3</accession>
<proteinExistence type="predicted"/>
<organism evidence="6 7">
    <name type="scientific">Protea cynaroides</name>
    <dbReference type="NCBI Taxonomy" id="273540"/>
    <lineage>
        <taxon>Eukaryota</taxon>
        <taxon>Viridiplantae</taxon>
        <taxon>Streptophyta</taxon>
        <taxon>Embryophyta</taxon>
        <taxon>Tracheophyta</taxon>
        <taxon>Spermatophyta</taxon>
        <taxon>Magnoliopsida</taxon>
        <taxon>Proteales</taxon>
        <taxon>Proteaceae</taxon>
        <taxon>Protea</taxon>
    </lineage>
</organism>